<evidence type="ECO:0000313" key="2">
    <source>
        <dbReference type="Proteomes" id="UP000273405"/>
    </source>
</evidence>
<dbReference type="Proteomes" id="UP000273405">
    <property type="component" value="Unassembled WGS sequence"/>
</dbReference>
<organism evidence="1 2">
    <name type="scientific">Corallococcus sicarius</name>
    <dbReference type="NCBI Taxonomy" id="2316726"/>
    <lineage>
        <taxon>Bacteria</taxon>
        <taxon>Pseudomonadati</taxon>
        <taxon>Myxococcota</taxon>
        <taxon>Myxococcia</taxon>
        <taxon>Myxococcales</taxon>
        <taxon>Cystobacterineae</taxon>
        <taxon>Myxococcaceae</taxon>
        <taxon>Corallococcus</taxon>
    </lineage>
</organism>
<name>A0A3A8MEL2_9BACT</name>
<dbReference type="EMBL" id="RAWG01000577">
    <property type="protein sequence ID" value="RKH27115.1"/>
    <property type="molecule type" value="Genomic_DNA"/>
</dbReference>
<reference evidence="2" key="1">
    <citation type="submission" date="2018-09" db="EMBL/GenBank/DDBJ databases">
        <authorList>
            <person name="Livingstone P.G."/>
            <person name="Whitworth D.E."/>
        </authorList>
    </citation>
    <scope>NUCLEOTIDE SEQUENCE [LARGE SCALE GENOMIC DNA]</scope>
    <source>
        <strain evidence="2">CA040B</strain>
    </source>
</reference>
<proteinExistence type="predicted"/>
<dbReference type="AlphaFoldDB" id="A0A3A8MEL2"/>
<evidence type="ECO:0008006" key="3">
    <source>
        <dbReference type="Google" id="ProtNLM"/>
    </source>
</evidence>
<keyword evidence="2" id="KW-1185">Reference proteome</keyword>
<evidence type="ECO:0000313" key="1">
    <source>
        <dbReference type="EMBL" id="RKH27115.1"/>
    </source>
</evidence>
<sequence length="345" mass="36342">MLRRLSSTLLAASMFAGCGGIETEPSSEQVAPASVESQQAPLLTTTDVDVAPECQGILTFVNTSTYATLDQFLPSNVVTNLVNRRATAPFTSLADLSSVALVGEARLKQIEGGARTRAFIGANCTGIFDDVAISQDDATAIVSLVNTISDSELHDVLPDAWNGAANLLNLRPFTSAPAIANVTGIGGVSFRNIRNAATLSRPFEALAAALTAIPSNGSYGAVMQRHFDWWDVVTANHPYSQGGPTCFGLEPSSVPYGAYIRPNLANAAEVRAEVNSTLAYVNASAKLPAGVISAGLANLDARIAGRTFKGCIFSYADDPWSSHSVAIYVDTVNGFSVMTETWWAE</sequence>
<accession>A0A3A8MEL2</accession>
<gene>
    <name evidence="1" type="ORF">D7X12_40860</name>
</gene>
<dbReference type="OrthoDB" id="5381337at2"/>
<protein>
    <recommendedName>
        <fullName evidence="3">Lipoprotein</fullName>
    </recommendedName>
</protein>
<dbReference type="PROSITE" id="PS51257">
    <property type="entry name" value="PROKAR_LIPOPROTEIN"/>
    <property type="match status" value="1"/>
</dbReference>
<comment type="caution">
    <text evidence="1">The sequence shown here is derived from an EMBL/GenBank/DDBJ whole genome shotgun (WGS) entry which is preliminary data.</text>
</comment>